<dbReference type="PANTHER" id="PTHR11717">
    <property type="entry name" value="LOW MOLECULAR WEIGHT PROTEIN TYROSINE PHOSPHATASE"/>
    <property type="match status" value="1"/>
</dbReference>
<evidence type="ECO:0000313" key="2">
    <source>
        <dbReference type="EMBL" id="SVD30695.1"/>
    </source>
</evidence>
<dbReference type="AlphaFoldDB" id="A0A382U9Z0"/>
<dbReference type="InterPro" id="IPR023485">
    <property type="entry name" value="Ptyr_pPase"/>
</dbReference>
<protein>
    <recommendedName>
        <fullName evidence="1">Phosphotyrosine protein phosphatase I domain-containing protein</fullName>
    </recommendedName>
</protein>
<dbReference type="GO" id="GO:0004725">
    <property type="term" value="F:protein tyrosine phosphatase activity"/>
    <property type="evidence" value="ECO:0007669"/>
    <property type="project" value="TreeGrafter"/>
</dbReference>
<dbReference type="EMBL" id="UINC01142392">
    <property type="protein sequence ID" value="SVD30695.1"/>
    <property type="molecule type" value="Genomic_DNA"/>
</dbReference>
<dbReference type="SUPFAM" id="SSF52788">
    <property type="entry name" value="Phosphotyrosine protein phosphatases I"/>
    <property type="match status" value="1"/>
</dbReference>
<organism evidence="2">
    <name type="scientific">marine metagenome</name>
    <dbReference type="NCBI Taxonomy" id="408172"/>
    <lineage>
        <taxon>unclassified sequences</taxon>
        <taxon>metagenomes</taxon>
        <taxon>ecological metagenomes</taxon>
    </lineage>
</organism>
<dbReference type="Gene3D" id="3.40.50.2300">
    <property type="match status" value="1"/>
</dbReference>
<dbReference type="Pfam" id="PF01451">
    <property type="entry name" value="LMWPc"/>
    <property type="match status" value="1"/>
</dbReference>
<sequence length="91" mass="10186">VKSILFVCTGNIFRSMIAEYALKKALGQHSPYQVASAGTQANPQAIVPLVLQCLQQYDIDPTQHQQRRIVPELFVESELLVAMGCDHQEFI</sequence>
<feature type="non-terminal residue" evidence="2">
    <location>
        <position position="1"/>
    </location>
</feature>
<dbReference type="InterPro" id="IPR036196">
    <property type="entry name" value="Ptyr_pPase_sf"/>
</dbReference>
<evidence type="ECO:0000259" key="1">
    <source>
        <dbReference type="Pfam" id="PF01451"/>
    </source>
</evidence>
<proteinExistence type="predicted"/>
<feature type="domain" description="Phosphotyrosine protein phosphatase I" evidence="1">
    <location>
        <begin position="4"/>
        <end position="87"/>
    </location>
</feature>
<dbReference type="InterPro" id="IPR050438">
    <property type="entry name" value="LMW_PTPase"/>
</dbReference>
<dbReference type="PANTHER" id="PTHR11717:SF31">
    <property type="entry name" value="LOW MOLECULAR WEIGHT PROTEIN-TYROSINE-PHOSPHATASE ETP-RELATED"/>
    <property type="match status" value="1"/>
</dbReference>
<feature type="non-terminal residue" evidence="2">
    <location>
        <position position="91"/>
    </location>
</feature>
<accession>A0A382U9Z0</accession>
<gene>
    <name evidence="2" type="ORF">METZ01_LOCUS383549</name>
</gene>
<reference evidence="2" key="1">
    <citation type="submission" date="2018-05" db="EMBL/GenBank/DDBJ databases">
        <authorList>
            <person name="Lanie J.A."/>
            <person name="Ng W.-L."/>
            <person name="Kazmierczak K.M."/>
            <person name="Andrzejewski T.M."/>
            <person name="Davidsen T.M."/>
            <person name="Wayne K.J."/>
            <person name="Tettelin H."/>
            <person name="Glass J.I."/>
            <person name="Rusch D."/>
            <person name="Podicherti R."/>
            <person name="Tsui H.-C.T."/>
            <person name="Winkler M.E."/>
        </authorList>
    </citation>
    <scope>NUCLEOTIDE SEQUENCE</scope>
</reference>
<name>A0A382U9Z0_9ZZZZ</name>